<dbReference type="SUPFAM" id="SSF54427">
    <property type="entry name" value="NTF2-like"/>
    <property type="match status" value="1"/>
</dbReference>
<dbReference type="Proteomes" id="UP000469159">
    <property type="component" value="Unassembled WGS sequence"/>
</dbReference>
<proteinExistence type="predicted"/>
<evidence type="ECO:0000256" key="2">
    <source>
        <dbReference type="SAM" id="SignalP"/>
    </source>
</evidence>
<dbReference type="RefSeq" id="WP_160747338.1">
    <property type="nucleotide sequence ID" value="NZ_WTYK01000008.1"/>
</dbReference>
<feature type="domain" description="SnoaL-like" evidence="3">
    <location>
        <begin position="208"/>
        <end position="304"/>
    </location>
</feature>
<dbReference type="Pfam" id="PF12680">
    <property type="entry name" value="SnoaL_2"/>
    <property type="match status" value="1"/>
</dbReference>
<evidence type="ECO:0000313" key="4">
    <source>
        <dbReference type="EMBL" id="MXP42478.1"/>
    </source>
</evidence>
<dbReference type="EMBL" id="WTYK01000008">
    <property type="protein sequence ID" value="MXP42478.1"/>
    <property type="molecule type" value="Genomic_DNA"/>
</dbReference>
<keyword evidence="2" id="KW-0732">Signal</keyword>
<evidence type="ECO:0000256" key="1">
    <source>
        <dbReference type="SAM" id="MobiDB-lite"/>
    </source>
</evidence>
<reference evidence="4 5" key="1">
    <citation type="submission" date="2019-12" db="EMBL/GenBank/DDBJ databases">
        <title>Genomic-based taxomic classification of the family Erythrobacteraceae.</title>
        <authorList>
            <person name="Xu L."/>
        </authorList>
    </citation>
    <scope>NUCLEOTIDE SEQUENCE [LARGE SCALE GENOMIC DNA]</scope>
    <source>
        <strain evidence="4 5">MCCC 1K02066</strain>
    </source>
</reference>
<comment type="caution">
    <text evidence="4">The sequence shown here is derived from an EMBL/GenBank/DDBJ whole genome shotgun (WGS) entry which is preliminary data.</text>
</comment>
<organism evidence="4 5">
    <name type="scientific">Croceibacterium soli</name>
    <dbReference type="NCBI Taxonomy" id="1739690"/>
    <lineage>
        <taxon>Bacteria</taxon>
        <taxon>Pseudomonadati</taxon>
        <taxon>Pseudomonadota</taxon>
        <taxon>Alphaproteobacteria</taxon>
        <taxon>Sphingomonadales</taxon>
        <taxon>Erythrobacteraceae</taxon>
        <taxon>Croceibacterium</taxon>
    </lineage>
</organism>
<accession>A0A6I4UV19</accession>
<evidence type="ECO:0000313" key="5">
    <source>
        <dbReference type="Proteomes" id="UP000469159"/>
    </source>
</evidence>
<dbReference type="InterPro" id="IPR037401">
    <property type="entry name" value="SnoaL-like"/>
</dbReference>
<dbReference type="AlphaFoldDB" id="A0A6I4UV19"/>
<name>A0A6I4UV19_9SPHN</name>
<feature type="region of interest" description="Disordered" evidence="1">
    <location>
        <begin position="167"/>
        <end position="194"/>
    </location>
</feature>
<evidence type="ECO:0000259" key="3">
    <source>
        <dbReference type="Pfam" id="PF12680"/>
    </source>
</evidence>
<protein>
    <submittedName>
        <fullName evidence="4">DUF4440 domain-containing protein</fullName>
    </submittedName>
</protein>
<sequence length="330" mass="37561">MPKHPSLVAALAALGLTLPVQATVAPPTLEQIIMMDKREGLENRARAAFGDIALIEKLRDWRRTWGFILVGEEGSQRPPRLLIKDEYGWYEMRSGETKRLSVELGLEINRLLHRQELWAEDTYDHAAKCEGTSRLFVIMHAGQDKFGRLGCGVDGLAARLARTAEKGRVLSGEPQTTAPRQQERRRPSGASPDYFQASNAVSGQLFDMAAAWERKTLAGFVDPYAPDVVLEGPFGTHRGRKMVVDWARHLQDWDAPYSEADRRLRVERIVSTNQQAKHVFYTTHELRWEEDGIPVRQTFSTMWRNHGGLWLIAHEKMSDVKPVTEDRIPW</sequence>
<dbReference type="Gene3D" id="3.10.450.50">
    <property type="match status" value="1"/>
</dbReference>
<feature type="chain" id="PRO_5026050059" evidence="2">
    <location>
        <begin position="23"/>
        <end position="330"/>
    </location>
</feature>
<dbReference type="InterPro" id="IPR032710">
    <property type="entry name" value="NTF2-like_dom_sf"/>
</dbReference>
<keyword evidence="5" id="KW-1185">Reference proteome</keyword>
<feature type="signal peptide" evidence="2">
    <location>
        <begin position="1"/>
        <end position="22"/>
    </location>
</feature>
<gene>
    <name evidence="4" type="ORF">GRI75_12590</name>
</gene>